<comment type="subcellular location">
    <subcellularLocation>
        <location evidence="1 7">Cell membrane</location>
        <topology evidence="1 7">Multi-pass membrane protein</topology>
    </subcellularLocation>
</comment>
<feature type="transmembrane region" description="Helical" evidence="7">
    <location>
        <begin position="89"/>
        <end position="112"/>
    </location>
</feature>
<evidence type="ECO:0000256" key="2">
    <source>
        <dbReference type="ARBA" id="ARBA00022448"/>
    </source>
</evidence>
<accession>A0A117I880</accession>
<gene>
    <name evidence="9" type="ORF">RMCB_6918</name>
</gene>
<dbReference type="Pfam" id="PF00528">
    <property type="entry name" value="BPD_transp_1"/>
    <property type="match status" value="1"/>
</dbReference>
<comment type="caution">
    <text evidence="9">The sequence shown here is derived from an EMBL/GenBank/DDBJ whole genome shotgun (WGS) entry which is preliminary data.</text>
</comment>
<dbReference type="PANTHER" id="PTHR43386:SF1">
    <property type="entry name" value="D,D-DIPEPTIDE TRANSPORT SYSTEM PERMEASE PROTEIN DDPC-RELATED"/>
    <property type="match status" value="1"/>
</dbReference>
<feature type="transmembrane region" description="Helical" evidence="7">
    <location>
        <begin position="149"/>
        <end position="174"/>
    </location>
</feature>
<dbReference type="Proteomes" id="UP000069620">
    <property type="component" value="Unassembled WGS sequence"/>
</dbReference>
<evidence type="ECO:0000259" key="8">
    <source>
        <dbReference type="PROSITE" id="PS50928"/>
    </source>
</evidence>
<dbReference type="InterPro" id="IPR050366">
    <property type="entry name" value="BP-dependent_transpt_permease"/>
</dbReference>
<proteinExistence type="inferred from homology"/>
<dbReference type="SUPFAM" id="SSF161098">
    <property type="entry name" value="MetI-like"/>
    <property type="match status" value="1"/>
</dbReference>
<evidence type="ECO:0000256" key="5">
    <source>
        <dbReference type="ARBA" id="ARBA00022989"/>
    </source>
</evidence>
<dbReference type="GO" id="GO:0005886">
    <property type="term" value="C:plasma membrane"/>
    <property type="evidence" value="ECO:0007669"/>
    <property type="project" value="UniProtKB-SubCell"/>
</dbReference>
<keyword evidence="10" id="KW-1185">Reference proteome</keyword>
<feature type="transmembrane region" description="Helical" evidence="7">
    <location>
        <begin position="260"/>
        <end position="281"/>
    </location>
</feature>
<dbReference type="PROSITE" id="PS50928">
    <property type="entry name" value="ABC_TM1"/>
    <property type="match status" value="1"/>
</dbReference>
<dbReference type="EMBL" id="BCSX01000064">
    <property type="protein sequence ID" value="GAS92822.1"/>
    <property type="molecule type" value="Genomic_DNA"/>
</dbReference>
<evidence type="ECO:0000256" key="7">
    <source>
        <dbReference type="RuleBase" id="RU363032"/>
    </source>
</evidence>
<dbReference type="InterPro" id="IPR000515">
    <property type="entry name" value="MetI-like"/>
</dbReference>
<feature type="transmembrane region" description="Helical" evidence="7">
    <location>
        <begin position="20"/>
        <end position="45"/>
    </location>
</feature>
<feature type="transmembrane region" description="Helical" evidence="7">
    <location>
        <begin position="222"/>
        <end position="239"/>
    </location>
</feature>
<name>A0A117I880_9MYCO</name>
<dbReference type="STRING" id="146020.RMCB_6918"/>
<evidence type="ECO:0000313" key="10">
    <source>
        <dbReference type="Proteomes" id="UP000069620"/>
    </source>
</evidence>
<evidence type="ECO:0000313" key="9">
    <source>
        <dbReference type="EMBL" id="GAS92822.1"/>
    </source>
</evidence>
<reference evidence="10" key="2">
    <citation type="submission" date="2016-02" db="EMBL/GenBank/DDBJ databases">
        <title>Draft genome sequence of five rapidly growing Mycobacterium species.</title>
        <authorList>
            <person name="Katahira K."/>
            <person name="Gotou Y."/>
            <person name="Iida K."/>
            <person name="Ogura Y."/>
            <person name="Hayashi T."/>
        </authorList>
    </citation>
    <scope>NUCLEOTIDE SEQUENCE [LARGE SCALE GENOMIC DNA]</scope>
    <source>
        <strain evidence="10">JCM15654</strain>
    </source>
</reference>
<evidence type="ECO:0000256" key="1">
    <source>
        <dbReference type="ARBA" id="ARBA00004651"/>
    </source>
</evidence>
<keyword evidence="2 7" id="KW-0813">Transport</keyword>
<feature type="transmembrane region" description="Helical" evidence="7">
    <location>
        <begin position="124"/>
        <end position="143"/>
    </location>
</feature>
<keyword evidence="6 7" id="KW-0472">Membrane</keyword>
<evidence type="ECO:0000256" key="6">
    <source>
        <dbReference type="ARBA" id="ARBA00023136"/>
    </source>
</evidence>
<dbReference type="GO" id="GO:0055085">
    <property type="term" value="P:transmembrane transport"/>
    <property type="evidence" value="ECO:0007669"/>
    <property type="project" value="InterPro"/>
</dbReference>
<protein>
    <submittedName>
        <fullName evidence="9">Binding-protein-dependent transport systems inner membrane component</fullName>
    </submittedName>
</protein>
<feature type="transmembrane region" description="Helical" evidence="7">
    <location>
        <begin position="186"/>
        <end position="202"/>
    </location>
</feature>
<dbReference type="CDD" id="cd06261">
    <property type="entry name" value="TM_PBP2"/>
    <property type="match status" value="1"/>
</dbReference>
<dbReference type="OrthoDB" id="9812701at2"/>
<reference evidence="10" key="1">
    <citation type="journal article" date="2016" name="Genome Announc.">
        <title>Draft Genome Sequences of Five Rapidly Growing Mycobacterium Species, M. thermoresistibile, M. fortuitum subsp. acetamidolyticum, M. canariasense, M. brisbanense, and M. novocastrense.</title>
        <authorList>
            <person name="Katahira K."/>
            <person name="Ogura Y."/>
            <person name="Gotoh Y."/>
            <person name="Hayashi T."/>
        </authorList>
    </citation>
    <scope>NUCLEOTIDE SEQUENCE [LARGE SCALE GENOMIC DNA]</scope>
    <source>
        <strain evidence="10">JCM15654</strain>
    </source>
</reference>
<feature type="domain" description="ABC transmembrane type-1" evidence="8">
    <location>
        <begin position="83"/>
        <end position="282"/>
    </location>
</feature>
<keyword evidence="5 7" id="KW-1133">Transmembrane helix</keyword>
<sequence>MTDLAQTAKTIRIPRISLRVNHVFLAGASLLGVIVAVCTVGPLLITTSTTDFVGVPLTSPSPAHPFGTDAFGRDVFIRTLAGGRLDLGVAFVGVAVPLFVGTLIGIASGLVAGSLLDRVVMRTVDAILAFPFNILILALAVVMGQSTTFWFLPAGVPGILVALFLTSWSVYARIARGETLSIRRRDFLVAAQVSGLSWWTVVRRHIYPNVLPATLTYALSDAVLVIGVIAALPFLGAGVQPPTPEWGSIIYDGRSVLSDAPWVCLGPGTFIVLTGIAVRLMGQGSRVLSEDAK</sequence>
<keyword evidence="3" id="KW-1003">Cell membrane</keyword>
<evidence type="ECO:0000256" key="3">
    <source>
        <dbReference type="ARBA" id="ARBA00022475"/>
    </source>
</evidence>
<dbReference type="AlphaFoldDB" id="A0A117I880"/>
<organism evidence="9 10">
    <name type="scientific">Mycolicibacterium brisbanense</name>
    <dbReference type="NCBI Taxonomy" id="146020"/>
    <lineage>
        <taxon>Bacteria</taxon>
        <taxon>Bacillati</taxon>
        <taxon>Actinomycetota</taxon>
        <taxon>Actinomycetes</taxon>
        <taxon>Mycobacteriales</taxon>
        <taxon>Mycobacteriaceae</taxon>
        <taxon>Mycolicibacterium</taxon>
    </lineage>
</organism>
<dbReference type="RefSeq" id="WP_062832368.1">
    <property type="nucleotide sequence ID" value="NZ_BCSX01000064.1"/>
</dbReference>
<dbReference type="Gene3D" id="1.10.3720.10">
    <property type="entry name" value="MetI-like"/>
    <property type="match status" value="1"/>
</dbReference>
<comment type="similarity">
    <text evidence="7">Belongs to the binding-protein-dependent transport system permease family.</text>
</comment>
<keyword evidence="4 7" id="KW-0812">Transmembrane</keyword>
<dbReference type="InterPro" id="IPR035906">
    <property type="entry name" value="MetI-like_sf"/>
</dbReference>
<evidence type="ECO:0000256" key="4">
    <source>
        <dbReference type="ARBA" id="ARBA00022692"/>
    </source>
</evidence>
<dbReference type="PANTHER" id="PTHR43386">
    <property type="entry name" value="OLIGOPEPTIDE TRANSPORT SYSTEM PERMEASE PROTEIN APPC"/>
    <property type="match status" value="1"/>
</dbReference>